<keyword evidence="2" id="KW-1185">Reference proteome</keyword>
<accession>A0A0H2QYB0</accession>
<organism evidence="1 2">
    <name type="scientific">Schizopora paradoxa</name>
    <dbReference type="NCBI Taxonomy" id="27342"/>
    <lineage>
        <taxon>Eukaryota</taxon>
        <taxon>Fungi</taxon>
        <taxon>Dikarya</taxon>
        <taxon>Basidiomycota</taxon>
        <taxon>Agaricomycotina</taxon>
        <taxon>Agaricomycetes</taxon>
        <taxon>Hymenochaetales</taxon>
        <taxon>Schizoporaceae</taxon>
        <taxon>Schizopora</taxon>
    </lineage>
</organism>
<sequence length="143" mass="15989">MPHHVVEQHGKLMLIVNQSFGKHLLNSQIPLHKHSIKLDGMQALGLALCAARAQFPHCQIVVFKSDVKGAYRLIPMSPYWKPLQATKIDGRYHIDRNNSFGGGASGHLFCTFYLLVLWIAKYKQGIDDLLAYIIITAAQGLLP</sequence>
<reference evidence="1 2" key="1">
    <citation type="submission" date="2015-04" db="EMBL/GenBank/DDBJ databases">
        <title>Complete genome sequence of Schizopora paradoxa KUC8140, a cosmopolitan wood degrader in East Asia.</title>
        <authorList>
            <consortium name="DOE Joint Genome Institute"/>
            <person name="Min B."/>
            <person name="Park H."/>
            <person name="Jang Y."/>
            <person name="Kim J.-J."/>
            <person name="Kim K.H."/>
            <person name="Pangilinan J."/>
            <person name="Lipzen A."/>
            <person name="Riley R."/>
            <person name="Grigoriev I.V."/>
            <person name="Spatafora J.W."/>
            <person name="Choi I.-G."/>
        </authorList>
    </citation>
    <scope>NUCLEOTIDE SEQUENCE [LARGE SCALE GENOMIC DNA]</scope>
    <source>
        <strain evidence="1 2">KUC8140</strain>
    </source>
</reference>
<dbReference type="EMBL" id="KQ086561">
    <property type="protein sequence ID" value="KLO04394.1"/>
    <property type="molecule type" value="Genomic_DNA"/>
</dbReference>
<gene>
    <name evidence="1" type="ORF">SCHPADRAFT_947727</name>
</gene>
<evidence type="ECO:0000313" key="2">
    <source>
        <dbReference type="Proteomes" id="UP000053477"/>
    </source>
</evidence>
<dbReference type="InParanoid" id="A0A0H2QYB0"/>
<dbReference type="Proteomes" id="UP000053477">
    <property type="component" value="Unassembled WGS sequence"/>
</dbReference>
<dbReference type="AlphaFoldDB" id="A0A0H2QYB0"/>
<protein>
    <submittedName>
        <fullName evidence="1">Uncharacterized protein</fullName>
    </submittedName>
</protein>
<dbReference type="OrthoDB" id="3254233at2759"/>
<proteinExistence type="predicted"/>
<name>A0A0H2QYB0_9AGAM</name>
<evidence type="ECO:0000313" key="1">
    <source>
        <dbReference type="EMBL" id="KLO04394.1"/>
    </source>
</evidence>
<dbReference type="STRING" id="27342.A0A0H2QYB0"/>